<evidence type="ECO:0000313" key="2">
    <source>
        <dbReference type="Proteomes" id="UP000823674"/>
    </source>
</evidence>
<keyword evidence="2" id="KW-1185">Reference proteome</keyword>
<proteinExistence type="predicted"/>
<dbReference type="EMBL" id="JADBGQ010000005">
    <property type="protein sequence ID" value="KAG5399071.1"/>
    <property type="molecule type" value="Genomic_DNA"/>
</dbReference>
<dbReference type="Proteomes" id="UP000823674">
    <property type="component" value="Chromosome A05"/>
</dbReference>
<comment type="caution">
    <text evidence="1">The sequence shown here is derived from an EMBL/GenBank/DDBJ whole genome shotgun (WGS) entry which is preliminary data.</text>
</comment>
<name>A0ABQ7MMF1_BRACM</name>
<sequence length="122" mass="14341">MRCPVETCHVQSHRWRCSNTADFSVYLFSIRRAHAGRPVYNQPYFQYQSKQHAFVCLAKDLNAIFVVFRGTQQQTLFCQQLDLKYPDMPDDIKLCAMASIVLIKIQLYILKLRAEHQHPDHV</sequence>
<accession>A0ABQ7MMF1</accession>
<evidence type="ECO:0000313" key="1">
    <source>
        <dbReference type="EMBL" id="KAG5399071.1"/>
    </source>
</evidence>
<organism evidence="1 2">
    <name type="scientific">Brassica rapa subsp. trilocularis</name>
    <dbReference type="NCBI Taxonomy" id="1813537"/>
    <lineage>
        <taxon>Eukaryota</taxon>
        <taxon>Viridiplantae</taxon>
        <taxon>Streptophyta</taxon>
        <taxon>Embryophyta</taxon>
        <taxon>Tracheophyta</taxon>
        <taxon>Spermatophyta</taxon>
        <taxon>Magnoliopsida</taxon>
        <taxon>eudicotyledons</taxon>
        <taxon>Gunneridae</taxon>
        <taxon>Pentapetalae</taxon>
        <taxon>rosids</taxon>
        <taxon>malvids</taxon>
        <taxon>Brassicales</taxon>
        <taxon>Brassicaceae</taxon>
        <taxon>Brassiceae</taxon>
        <taxon>Brassica</taxon>
    </lineage>
</organism>
<protein>
    <submittedName>
        <fullName evidence="1">Uncharacterized protein</fullName>
    </submittedName>
</protein>
<gene>
    <name evidence="1" type="primary">A05p050810.1_BraROA</name>
    <name evidence="1" type="ORF">IGI04_020884</name>
</gene>
<reference evidence="1 2" key="1">
    <citation type="submission" date="2021-03" db="EMBL/GenBank/DDBJ databases">
        <authorList>
            <person name="King G.J."/>
            <person name="Bancroft I."/>
            <person name="Baten A."/>
            <person name="Bloomfield J."/>
            <person name="Borpatragohain P."/>
            <person name="He Z."/>
            <person name="Irish N."/>
            <person name="Irwin J."/>
            <person name="Liu K."/>
            <person name="Mauleon R.P."/>
            <person name="Moore J."/>
            <person name="Morris R."/>
            <person name="Ostergaard L."/>
            <person name="Wang B."/>
            <person name="Wells R."/>
        </authorList>
    </citation>
    <scope>NUCLEOTIDE SEQUENCE [LARGE SCALE GENOMIC DNA]</scope>
    <source>
        <strain evidence="1">R-o-18</strain>
        <tissue evidence="1">Leaf</tissue>
    </source>
</reference>